<evidence type="ECO:0000313" key="3">
    <source>
        <dbReference type="Proteomes" id="UP000789739"/>
    </source>
</evidence>
<organism evidence="2 3">
    <name type="scientific">Paraglomus brasilianum</name>
    <dbReference type="NCBI Taxonomy" id="144538"/>
    <lineage>
        <taxon>Eukaryota</taxon>
        <taxon>Fungi</taxon>
        <taxon>Fungi incertae sedis</taxon>
        <taxon>Mucoromycota</taxon>
        <taxon>Glomeromycotina</taxon>
        <taxon>Glomeromycetes</taxon>
        <taxon>Paraglomerales</taxon>
        <taxon>Paraglomeraceae</taxon>
        <taxon>Paraglomus</taxon>
    </lineage>
</organism>
<protein>
    <submittedName>
        <fullName evidence="2">1887_t:CDS:1</fullName>
    </submittedName>
</protein>
<feature type="non-terminal residue" evidence="2">
    <location>
        <position position="1"/>
    </location>
</feature>
<accession>A0A9N9E2C5</accession>
<proteinExistence type="inferred from homology"/>
<evidence type="ECO:0000313" key="2">
    <source>
        <dbReference type="EMBL" id="CAG8659954.1"/>
    </source>
</evidence>
<comment type="similarity">
    <text evidence="1">Belongs to the choline/ethanolamine kinase family.</text>
</comment>
<dbReference type="OrthoDB" id="10267235at2759"/>
<dbReference type="GO" id="GO:0006646">
    <property type="term" value="P:phosphatidylethanolamine biosynthetic process"/>
    <property type="evidence" value="ECO:0007669"/>
    <property type="project" value="TreeGrafter"/>
</dbReference>
<evidence type="ECO:0000256" key="1">
    <source>
        <dbReference type="ARBA" id="ARBA00038211"/>
    </source>
</evidence>
<dbReference type="GO" id="GO:0004305">
    <property type="term" value="F:ethanolamine kinase activity"/>
    <property type="evidence" value="ECO:0007669"/>
    <property type="project" value="TreeGrafter"/>
</dbReference>
<name>A0A9N9E2C5_9GLOM</name>
<dbReference type="GO" id="GO:0004103">
    <property type="term" value="F:choline kinase activity"/>
    <property type="evidence" value="ECO:0007669"/>
    <property type="project" value="TreeGrafter"/>
</dbReference>
<dbReference type="Proteomes" id="UP000789739">
    <property type="component" value="Unassembled WGS sequence"/>
</dbReference>
<dbReference type="EMBL" id="CAJVPI010003567">
    <property type="protein sequence ID" value="CAG8659954.1"/>
    <property type="molecule type" value="Genomic_DNA"/>
</dbReference>
<comment type="caution">
    <text evidence="2">The sequence shown here is derived from an EMBL/GenBank/DDBJ whole genome shotgun (WGS) entry which is preliminary data.</text>
</comment>
<dbReference type="SUPFAM" id="SSF56112">
    <property type="entry name" value="Protein kinase-like (PK-like)"/>
    <property type="match status" value="1"/>
</dbReference>
<dbReference type="PANTHER" id="PTHR22603:SF93">
    <property type="entry name" value="RE24176P"/>
    <property type="match status" value="1"/>
</dbReference>
<reference evidence="2" key="1">
    <citation type="submission" date="2021-06" db="EMBL/GenBank/DDBJ databases">
        <authorList>
            <person name="Kallberg Y."/>
            <person name="Tangrot J."/>
            <person name="Rosling A."/>
        </authorList>
    </citation>
    <scope>NUCLEOTIDE SEQUENCE</scope>
    <source>
        <strain evidence="2">BR232B</strain>
    </source>
</reference>
<sequence>TSFRCSDKFVTALTETLKVFPRKILLRVHGVGVDEFVDRERELVFLEILGSFNIGPSVLALFQNGRIDNFCRPPPSKTQPGNFATNWSFNGPTSFKGFYTFNGEGQANDN</sequence>
<dbReference type="Pfam" id="PF01633">
    <property type="entry name" value="Choline_kinase"/>
    <property type="match status" value="1"/>
</dbReference>
<dbReference type="GO" id="GO:0005737">
    <property type="term" value="C:cytoplasm"/>
    <property type="evidence" value="ECO:0007669"/>
    <property type="project" value="TreeGrafter"/>
</dbReference>
<dbReference type="AlphaFoldDB" id="A0A9N9E2C5"/>
<dbReference type="InterPro" id="IPR011009">
    <property type="entry name" value="Kinase-like_dom_sf"/>
</dbReference>
<keyword evidence="3" id="KW-1185">Reference proteome</keyword>
<dbReference type="Gene3D" id="3.30.200.20">
    <property type="entry name" value="Phosphorylase Kinase, domain 1"/>
    <property type="match status" value="1"/>
</dbReference>
<gene>
    <name evidence="2" type="ORF">PBRASI_LOCUS10730</name>
</gene>
<dbReference type="PANTHER" id="PTHR22603">
    <property type="entry name" value="CHOLINE/ETHANOALAMINE KINASE"/>
    <property type="match status" value="1"/>
</dbReference>